<evidence type="ECO:0000313" key="1">
    <source>
        <dbReference type="EMBL" id="MET3557512.1"/>
    </source>
</evidence>
<dbReference type="EMBL" id="JBEPLO010000005">
    <property type="protein sequence ID" value="MET3557512.1"/>
    <property type="molecule type" value="Genomic_DNA"/>
</dbReference>
<organism evidence="1 2">
    <name type="scientific">Streptococcus rupicaprae</name>
    <dbReference type="NCBI Taxonomy" id="759619"/>
    <lineage>
        <taxon>Bacteria</taxon>
        <taxon>Bacillati</taxon>
        <taxon>Bacillota</taxon>
        <taxon>Bacilli</taxon>
        <taxon>Lactobacillales</taxon>
        <taxon>Streptococcaceae</taxon>
        <taxon>Streptococcus</taxon>
    </lineage>
</organism>
<accession>A0ABV2FG24</accession>
<evidence type="ECO:0000313" key="2">
    <source>
        <dbReference type="Proteomes" id="UP001549122"/>
    </source>
</evidence>
<name>A0ABV2FG24_9STRE</name>
<reference evidence="1 2" key="1">
    <citation type="submission" date="2024-06" db="EMBL/GenBank/DDBJ databases">
        <title>Genomic Encyclopedia of Type Strains, Phase IV (KMG-IV): sequencing the most valuable type-strain genomes for metagenomic binning, comparative biology and taxonomic classification.</title>
        <authorList>
            <person name="Goeker M."/>
        </authorList>
    </citation>
    <scope>NUCLEOTIDE SEQUENCE [LARGE SCALE GENOMIC DNA]</scope>
    <source>
        <strain evidence="1 2">DSM 28303</strain>
    </source>
</reference>
<comment type="caution">
    <text evidence="1">The sequence shown here is derived from an EMBL/GenBank/DDBJ whole genome shotgun (WGS) entry which is preliminary data.</text>
</comment>
<proteinExistence type="predicted"/>
<dbReference type="Proteomes" id="UP001549122">
    <property type="component" value="Unassembled WGS sequence"/>
</dbReference>
<keyword evidence="2" id="KW-1185">Reference proteome</keyword>
<sequence length="57" mass="6826">MAVGFKALFISNFFSLSLVYRKIASRLVRLVMTGDNKCHKRQKWKRLKKYKKYAIMI</sequence>
<protein>
    <submittedName>
        <fullName evidence="1">Uncharacterized protein</fullName>
    </submittedName>
</protein>
<gene>
    <name evidence="1" type="ORF">ABID29_000622</name>
</gene>